<feature type="compositionally biased region" description="Basic and acidic residues" evidence="1">
    <location>
        <begin position="52"/>
        <end position="64"/>
    </location>
</feature>
<feature type="compositionally biased region" description="Low complexity" evidence="1">
    <location>
        <begin position="35"/>
        <end position="51"/>
    </location>
</feature>
<sequence>MKIRKLVLPIAIASALVAPSAFAQDTQADAKSKQESAQAQQQSRQAAQKSTAQDDKAKAEASKKDKAKHHPERELEEEDER</sequence>
<keyword evidence="2" id="KW-0732">Signal</keyword>
<feature type="region of interest" description="Disordered" evidence="1">
    <location>
        <begin position="18"/>
        <end position="81"/>
    </location>
</feature>
<evidence type="ECO:0000256" key="2">
    <source>
        <dbReference type="SAM" id="SignalP"/>
    </source>
</evidence>
<reference evidence="4" key="1">
    <citation type="journal article" date="2019" name="Int. J. Syst. Evol. Microbiol.">
        <title>The Global Catalogue of Microorganisms (GCM) 10K type strain sequencing project: providing services to taxonomists for standard genome sequencing and annotation.</title>
        <authorList>
            <consortium name="The Broad Institute Genomics Platform"/>
            <consortium name="The Broad Institute Genome Sequencing Center for Infectious Disease"/>
            <person name="Wu L."/>
            <person name="Ma J."/>
        </authorList>
    </citation>
    <scope>NUCLEOTIDE SEQUENCE [LARGE SCALE GENOMIC DNA]</scope>
    <source>
        <strain evidence="4">JCM 19212</strain>
    </source>
</reference>
<dbReference type="Proteomes" id="UP001501083">
    <property type="component" value="Unassembled WGS sequence"/>
</dbReference>
<evidence type="ECO:0000313" key="3">
    <source>
        <dbReference type="EMBL" id="GAA5080262.1"/>
    </source>
</evidence>
<dbReference type="RefSeq" id="WP_158982183.1">
    <property type="nucleotide sequence ID" value="NZ_BAABKY010000004.1"/>
</dbReference>
<comment type="caution">
    <text evidence="3">The sequence shown here is derived from an EMBL/GenBank/DDBJ whole genome shotgun (WGS) entry which is preliminary data.</text>
</comment>
<organism evidence="3 4">
    <name type="scientific">Lysobacter panacisoli</name>
    <dbReference type="NCBI Taxonomy" id="1255263"/>
    <lineage>
        <taxon>Bacteria</taxon>
        <taxon>Pseudomonadati</taxon>
        <taxon>Pseudomonadota</taxon>
        <taxon>Gammaproteobacteria</taxon>
        <taxon>Lysobacterales</taxon>
        <taxon>Lysobacteraceae</taxon>
        <taxon>Lysobacter</taxon>
    </lineage>
</organism>
<feature type="chain" id="PRO_5047360439" evidence="2">
    <location>
        <begin position="24"/>
        <end position="81"/>
    </location>
</feature>
<dbReference type="EMBL" id="BAABKY010000004">
    <property type="protein sequence ID" value="GAA5080262.1"/>
    <property type="molecule type" value="Genomic_DNA"/>
</dbReference>
<evidence type="ECO:0000313" key="4">
    <source>
        <dbReference type="Proteomes" id="UP001501083"/>
    </source>
</evidence>
<gene>
    <name evidence="3" type="ORF">GCM10025759_29300</name>
</gene>
<evidence type="ECO:0000256" key="1">
    <source>
        <dbReference type="SAM" id="MobiDB-lite"/>
    </source>
</evidence>
<keyword evidence="4" id="KW-1185">Reference proteome</keyword>
<proteinExistence type="predicted"/>
<accession>A0ABP9LK84</accession>
<name>A0ABP9LK84_9GAMM</name>
<protein>
    <submittedName>
        <fullName evidence="3">Uncharacterized protein</fullName>
    </submittedName>
</protein>
<feature type="signal peptide" evidence="2">
    <location>
        <begin position="1"/>
        <end position="23"/>
    </location>
</feature>